<evidence type="ECO:0000256" key="2">
    <source>
        <dbReference type="ARBA" id="ARBA00022679"/>
    </source>
</evidence>
<evidence type="ECO:0000256" key="1">
    <source>
        <dbReference type="ARBA" id="ARBA00022676"/>
    </source>
</evidence>
<dbReference type="STRING" id="1121448.DGI_3159"/>
<dbReference type="PANTHER" id="PTHR12526">
    <property type="entry name" value="GLYCOSYLTRANSFERASE"/>
    <property type="match status" value="1"/>
</dbReference>
<dbReference type="GO" id="GO:0016757">
    <property type="term" value="F:glycosyltransferase activity"/>
    <property type="evidence" value="ECO:0007669"/>
    <property type="project" value="UniProtKB-KW"/>
</dbReference>
<dbReference type="HOGENOM" id="CLU_009583_0_3_7"/>
<gene>
    <name evidence="4" type="ORF">DGI_3159</name>
</gene>
<feature type="domain" description="Glycosyltransferase subfamily 4-like N-terminal" evidence="3">
    <location>
        <begin position="20"/>
        <end position="190"/>
    </location>
</feature>
<dbReference type="RefSeq" id="WP_021761960.1">
    <property type="nucleotide sequence ID" value="NC_022444.1"/>
</dbReference>
<dbReference type="Pfam" id="PF13439">
    <property type="entry name" value="Glyco_transf_4"/>
    <property type="match status" value="1"/>
</dbReference>
<organism evidence="4 5">
    <name type="scientific">Megalodesulfovibrio gigas (strain ATCC 19364 / DSM 1382 / NCIMB 9332 / VKM B-1759)</name>
    <name type="common">Desulfovibrio gigas</name>
    <dbReference type="NCBI Taxonomy" id="1121448"/>
    <lineage>
        <taxon>Bacteria</taxon>
        <taxon>Pseudomonadati</taxon>
        <taxon>Thermodesulfobacteriota</taxon>
        <taxon>Desulfovibrionia</taxon>
        <taxon>Desulfovibrionales</taxon>
        <taxon>Desulfovibrionaceae</taxon>
        <taxon>Megalodesulfovibrio</taxon>
    </lineage>
</organism>
<dbReference type="eggNOG" id="COG0438">
    <property type="taxonomic scope" value="Bacteria"/>
</dbReference>
<dbReference type="InterPro" id="IPR028098">
    <property type="entry name" value="Glyco_trans_4-like_N"/>
</dbReference>
<proteinExistence type="predicted"/>
<dbReference type="PANTHER" id="PTHR12526:SF510">
    <property type="entry name" value="D-INOSITOL 3-PHOSPHATE GLYCOSYLTRANSFERASE"/>
    <property type="match status" value="1"/>
</dbReference>
<evidence type="ECO:0000313" key="5">
    <source>
        <dbReference type="Proteomes" id="UP000016587"/>
    </source>
</evidence>
<dbReference type="OrthoDB" id="9803091at2"/>
<dbReference type="Proteomes" id="UP000016587">
    <property type="component" value="Chromosome"/>
</dbReference>
<sequence>MAPASPPPPRLVHVITGLNPGGAEAMCVALAVRLARHAHLPWEQGVISLMPEGPLAAPLHAAGIPVIFCGLRRPLQAPLALWRLAEALRFFQPHVIQSWMYHADLLTGLALRLPGIAAHPALVWGLHNGSLDPAVLPRATRWIVRILARASAWMPDAVVSCAEAARTVHQDAGYRPRRWEVIPNGIDTDRFRPDPALRLAARRAWNLPEDVPVLGLAARDHPVKDLPTFARAVATLAQQVPALRCVCCGQGLDAENTRVVSMLREAGILERCVLLGLERDMPRFWNGVDVAISSSRGEALPLGLAEAMACGVPVAATDVGDTAQLLGECGRLAPPGDAAALARAARWVLEHAASLRTPARARILARFSLAACVERYAALYAALSGRSP</sequence>
<dbReference type="Gene3D" id="3.40.50.2000">
    <property type="entry name" value="Glycogen Phosphorylase B"/>
    <property type="match status" value="2"/>
</dbReference>
<dbReference type="PATRIC" id="fig|1121448.10.peg.3119"/>
<dbReference type="EMBL" id="CP006585">
    <property type="protein sequence ID" value="AGW14872.1"/>
    <property type="molecule type" value="Genomic_DNA"/>
</dbReference>
<keyword evidence="1" id="KW-0328">Glycosyltransferase</keyword>
<dbReference type="Pfam" id="PF13692">
    <property type="entry name" value="Glyco_trans_1_4"/>
    <property type="match status" value="1"/>
</dbReference>
<reference evidence="5" key="2">
    <citation type="submission" date="2013-07" db="EMBL/GenBank/DDBJ databases">
        <authorList>
            <person name="Morais-Silva F.O."/>
            <person name="Rezende A.M."/>
            <person name="Pimentel C."/>
            <person name="Resende D.M."/>
            <person name="Santos C.I."/>
            <person name="Clemente C."/>
            <person name="de Oliveira L.M."/>
            <person name="da Silva S.M."/>
            <person name="Costa D.A."/>
            <person name="Varela-Raposo A."/>
            <person name="Horacio E.C.A."/>
            <person name="Matos M."/>
            <person name="Flores O."/>
            <person name="Ruiz J.C."/>
            <person name="Rodrigues-Pousada C."/>
        </authorList>
    </citation>
    <scope>NUCLEOTIDE SEQUENCE [LARGE SCALE GENOMIC DNA]</scope>
    <source>
        <strain evidence="5">ATCC 19364 / DSM 1382 / NCIMB 9332 / VKM B-1759</strain>
    </source>
</reference>
<dbReference type="SUPFAM" id="SSF53756">
    <property type="entry name" value="UDP-Glycosyltransferase/glycogen phosphorylase"/>
    <property type="match status" value="1"/>
</dbReference>
<evidence type="ECO:0000313" key="4">
    <source>
        <dbReference type="EMBL" id="AGW14872.1"/>
    </source>
</evidence>
<protein>
    <submittedName>
        <fullName evidence="4">Putative group 1 glycosyl transferase</fullName>
    </submittedName>
</protein>
<dbReference type="KEGG" id="dgg:DGI_3159"/>
<accession>T2GFY3</accession>
<name>T2GFY3_MEGG1</name>
<keyword evidence="2 4" id="KW-0808">Transferase</keyword>
<evidence type="ECO:0000259" key="3">
    <source>
        <dbReference type="Pfam" id="PF13439"/>
    </source>
</evidence>
<dbReference type="AlphaFoldDB" id="T2GFY3"/>
<keyword evidence="5" id="KW-1185">Reference proteome</keyword>
<reference evidence="4 5" key="1">
    <citation type="journal article" date="2013" name="J. Bacteriol.">
        <title>Roles of HynAB and Ech, the only two hydrogenases found in the model sulfate reducer Desulfovibrio gigas.</title>
        <authorList>
            <person name="Morais-Silva F.O."/>
            <person name="Santos C.I."/>
            <person name="Rodrigues R."/>
            <person name="Pereira I.A."/>
            <person name="Rodrigues-Pousada C."/>
        </authorList>
    </citation>
    <scope>NUCLEOTIDE SEQUENCE [LARGE SCALE GENOMIC DNA]</scope>
    <source>
        <strain evidence="5">ATCC 19364 / DSM 1382 / NCIMB 9332 / VKM B-1759</strain>
    </source>
</reference>